<keyword evidence="2" id="KW-1133">Transmembrane helix</keyword>
<dbReference type="Proteomes" id="UP000298327">
    <property type="component" value="Unassembled WGS sequence"/>
</dbReference>
<evidence type="ECO:0000313" key="3">
    <source>
        <dbReference type="EMBL" id="TFY71694.1"/>
    </source>
</evidence>
<comment type="caution">
    <text evidence="3">The sequence shown here is derived from an EMBL/GenBank/DDBJ whole genome shotgun (WGS) entry which is preliminary data.</text>
</comment>
<name>A0A4Y9ZB61_9AGAM</name>
<evidence type="ECO:0000313" key="4">
    <source>
        <dbReference type="Proteomes" id="UP000298327"/>
    </source>
</evidence>
<gene>
    <name evidence="3" type="ORF">EVG20_g1310</name>
</gene>
<feature type="transmembrane region" description="Helical" evidence="2">
    <location>
        <begin position="44"/>
        <end position="61"/>
    </location>
</feature>
<dbReference type="AlphaFoldDB" id="A0A4Y9ZB61"/>
<accession>A0A4Y9ZB61</accession>
<feature type="compositionally biased region" description="Polar residues" evidence="1">
    <location>
        <begin position="152"/>
        <end position="164"/>
    </location>
</feature>
<evidence type="ECO:0000256" key="1">
    <source>
        <dbReference type="SAM" id="MobiDB-lite"/>
    </source>
</evidence>
<evidence type="ECO:0000256" key="2">
    <source>
        <dbReference type="SAM" id="Phobius"/>
    </source>
</evidence>
<feature type="region of interest" description="Disordered" evidence="1">
    <location>
        <begin position="109"/>
        <end position="171"/>
    </location>
</feature>
<protein>
    <submittedName>
        <fullName evidence="3">Uncharacterized protein</fullName>
    </submittedName>
</protein>
<keyword evidence="2" id="KW-0472">Membrane</keyword>
<organism evidence="3 4">
    <name type="scientific">Dentipellis fragilis</name>
    <dbReference type="NCBI Taxonomy" id="205917"/>
    <lineage>
        <taxon>Eukaryota</taxon>
        <taxon>Fungi</taxon>
        <taxon>Dikarya</taxon>
        <taxon>Basidiomycota</taxon>
        <taxon>Agaricomycotina</taxon>
        <taxon>Agaricomycetes</taxon>
        <taxon>Russulales</taxon>
        <taxon>Hericiaceae</taxon>
        <taxon>Dentipellis</taxon>
    </lineage>
</organism>
<reference evidence="3 4" key="1">
    <citation type="submission" date="2019-02" db="EMBL/GenBank/DDBJ databases">
        <title>Genome sequencing of the rare red list fungi Dentipellis fragilis.</title>
        <authorList>
            <person name="Buettner E."/>
            <person name="Kellner H."/>
        </authorList>
    </citation>
    <scope>NUCLEOTIDE SEQUENCE [LARGE SCALE GENOMIC DNA]</scope>
    <source>
        <strain evidence="3 4">DSM 105465</strain>
    </source>
</reference>
<proteinExistence type="predicted"/>
<dbReference type="EMBL" id="SEOQ01000040">
    <property type="protein sequence ID" value="TFY71694.1"/>
    <property type="molecule type" value="Genomic_DNA"/>
</dbReference>
<keyword evidence="4" id="KW-1185">Reference proteome</keyword>
<keyword evidence="2" id="KW-0812">Transmembrane</keyword>
<sequence length="171" mass="19474">MDLPSPSQEADSSDTKWSRPELEVCYNADGDQTSCHYKHTVQKAVAIGIFGTIGLLFLLWFCNKLRKCCQAEQYLRSHPEPSVSGAYESRHRAEEVSMEEWPTYGYRGGHARQPSYPERARSSPHSSRANAYGHNALPLYGSDSRRIGTLPGYQTTPRYNQTVPKYQRRSR</sequence>